<dbReference type="OrthoDB" id="78669at2759"/>
<gene>
    <name evidence="11" type="ORF">LAMI_0H19064G</name>
</gene>
<organism evidence="11 12">
    <name type="scientific">Lachancea mirantina</name>
    <dbReference type="NCBI Taxonomy" id="1230905"/>
    <lineage>
        <taxon>Eukaryota</taxon>
        <taxon>Fungi</taxon>
        <taxon>Dikarya</taxon>
        <taxon>Ascomycota</taxon>
        <taxon>Saccharomycotina</taxon>
        <taxon>Saccharomycetes</taxon>
        <taxon>Saccharomycetales</taxon>
        <taxon>Saccharomycetaceae</taxon>
        <taxon>Lachancea</taxon>
    </lineage>
</organism>
<feature type="transmembrane region" description="Helical" evidence="8">
    <location>
        <begin position="6"/>
        <end position="26"/>
    </location>
</feature>
<keyword evidence="6 8" id="KW-0406">Ion transport</keyword>
<dbReference type="InterPro" id="IPR045316">
    <property type="entry name" value="Msc2-like"/>
</dbReference>
<dbReference type="PANTHER" id="PTHR45755">
    <property type="match status" value="1"/>
</dbReference>
<feature type="transmembrane region" description="Helical" evidence="8">
    <location>
        <begin position="453"/>
        <end position="471"/>
    </location>
</feature>
<dbReference type="PANTHER" id="PTHR45755:SF4">
    <property type="entry name" value="ZINC TRANSPORTER 7"/>
    <property type="match status" value="1"/>
</dbReference>
<keyword evidence="4 8" id="KW-0812">Transmembrane</keyword>
<feature type="transmembrane region" description="Helical" evidence="8">
    <location>
        <begin position="72"/>
        <end position="99"/>
    </location>
</feature>
<evidence type="ECO:0000256" key="7">
    <source>
        <dbReference type="ARBA" id="ARBA00023136"/>
    </source>
</evidence>
<dbReference type="Pfam" id="PF01545">
    <property type="entry name" value="Cation_efflux"/>
    <property type="match status" value="1"/>
</dbReference>
<feature type="region of interest" description="Disordered" evidence="9">
    <location>
        <begin position="308"/>
        <end position="329"/>
    </location>
</feature>
<feature type="transmembrane region" description="Helical" evidence="8">
    <location>
        <begin position="523"/>
        <end position="546"/>
    </location>
</feature>
<feature type="transmembrane region" description="Helical" evidence="8">
    <location>
        <begin position="349"/>
        <end position="368"/>
    </location>
</feature>
<evidence type="ECO:0000313" key="11">
    <source>
        <dbReference type="EMBL" id="SCV04782.1"/>
    </source>
</evidence>
<feature type="compositionally biased region" description="Basic residues" evidence="9">
    <location>
        <begin position="313"/>
        <end position="322"/>
    </location>
</feature>
<dbReference type="InterPro" id="IPR058533">
    <property type="entry name" value="Cation_efflux_TM"/>
</dbReference>
<dbReference type="NCBIfam" id="TIGR01297">
    <property type="entry name" value="CDF"/>
    <property type="match status" value="1"/>
</dbReference>
<keyword evidence="7 8" id="KW-0472">Membrane</keyword>
<comment type="subcellular location">
    <subcellularLocation>
        <location evidence="8">Endoplasmic reticulum membrane</location>
        <topology evidence="8">Multi-pass membrane protein</topology>
    </subcellularLocation>
    <subcellularLocation>
        <location evidence="1">Membrane</location>
        <topology evidence="1">Multi-pass membrane protein</topology>
    </subcellularLocation>
</comment>
<evidence type="ECO:0000256" key="6">
    <source>
        <dbReference type="ARBA" id="ARBA00023065"/>
    </source>
</evidence>
<dbReference type="STRING" id="1230905.A0A1G4KJR5"/>
<accession>A0A1G4KJR5</accession>
<dbReference type="FunFam" id="1.20.1510.10:FF:000014">
    <property type="entry name" value="Cation efflux protein/ zinc transporter"/>
    <property type="match status" value="1"/>
</dbReference>
<protein>
    <recommendedName>
        <fullName evidence="8">Zinc transporter</fullName>
    </recommendedName>
</protein>
<feature type="domain" description="Cation efflux protein transmembrane" evidence="10">
    <location>
        <begin position="350"/>
        <end position="545"/>
    </location>
</feature>
<feature type="transmembrane region" description="Helical" evidence="8">
    <location>
        <begin position="131"/>
        <end position="150"/>
    </location>
</feature>
<feature type="transmembrane region" description="Helical" evidence="8">
    <location>
        <begin position="46"/>
        <end position="66"/>
    </location>
</feature>
<feature type="compositionally biased region" description="Basic and acidic residues" evidence="9">
    <location>
        <begin position="597"/>
        <end position="606"/>
    </location>
</feature>
<feature type="transmembrane region" description="Helical" evidence="8">
    <location>
        <begin position="264"/>
        <end position="283"/>
    </location>
</feature>
<feature type="transmembrane region" description="Helical" evidence="8">
    <location>
        <begin position="235"/>
        <end position="252"/>
    </location>
</feature>
<feature type="region of interest" description="Disordered" evidence="9">
    <location>
        <begin position="575"/>
        <end position="647"/>
    </location>
</feature>
<feature type="compositionally biased region" description="Basic residues" evidence="9">
    <location>
        <begin position="634"/>
        <end position="643"/>
    </location>
</feature>
<keyword evidence="8" id="KW-0256">Endoplasmic reticulum</keyword>
<name>A0A1G4KJR5_9SACH</name>
<evidence type="ECO:0000256" key="4">
    <source>
        <dbReference type="ARBA" id="ARBA00022692"/>
    </source>
</evidence>
<keyword evidence="3 8" id="KW-0813">Transport</keyword>
<evidence type="ECO:0000256" key="3">
    <source>
        <dbReference type="ARBA" id="ARBA00022448"/>
    </source>
</evidence>
<dbReference type="GO" id="GO:0031410">
    <property type="term" value="C:cytoplasmic vesicle"/>
    <property type="evidence" value="ECO:0007669"/>
    <property type="project" value="TreeGrafter"/>
</dbReference>
<feature type="transmembrane region" description="Helical" evidence="8">
    <location>
        <begin position="410"/>
        <end position="433"/>
    </location>
</feature>
<evidence type="ECO:0000256" key="2">
    <source>
        <dbReference type="ARBA" id="ARBA00008873"/>
    </source>
</evidence>
<dbReference type="GO" id="GO:0005789">
    <property type="term" value="C:endoplasmic reticulum membrane"/>
    <property type="evidence" value="ECO:0007669"/>
    <property type="project" value="UniProtKB-SubCell"/>
</dbReference>
<dbReference type="AlphaFoldDB" id="A0A1G4KJR5"/>
<evidence type="ECO:0000256" key="1">
    <source>
        <dbReference type="ARBA" id="ARBA00004141"/>
    </source>
</evidence>
<evidence type="ECO:0000313" key="12">
    <source>
        <dbReference type="Proteomes" id="UP000191024"/>
    </source>
</evidence>
<dbReference type="GO" id="GO:1904257">
    <property type="term" value="P:zinc ion import into Golgi lumen"/>
    <property type="evidence" value="ECO:0007669"/>
    <property type="project" value="TreeGrafter"/>
</dbReference>
<evidence type="ECO:0000256" key="8">
    <source>
        <dbReference type="RuleBase" id="RU369017"/>
    </source>
</evidence>
<dbReference type="Proteomes" id="UP000191024">
    <property type="component" value="Chromosome H"/>
</dbReference>
<feature type="transmembrane region" description="Helical" evidence="8">
    <location>
        <begin position="380"/>
        <end position="398"/>
    </location>
</feature>
<comment type="function">
    <text evidence="8">Functions as a zinc transporter.</text>
</comment>
<dbReference type="InterPro" id="IPR002524">
    <property type="entry name" value="Cation_efflux"/>
</dbReference>
<dbReference type="Gene3D" id="1.20.1510.10">
    <property type="entry name" value="Cation efflux protein transmembrane domain"/>
    <property type="match status" value="1"/>
</dbReference>
<feature type="transmembrane region" description="Helical" evidence="8">
    <location>
        <begin position="492"/>
        <end position="517"/>
    </location>
</feature>
<dbReference type="GO" id="GO:0005794">
    <property type="term" value="C:Golgi apparatus"/>
    <property type="evidence" value="ECO:0007669"/>
    <property type="project" value="TreeGrafter"/>
</dbReference>
<evidence type="ECO:0000256" key="5">
    <source>
        <dbReference type="ARBA" id="ARBA00022989"/>
    </source>
</evidence>
<proteinExistence type="inferred from homology"/>
<keyword evidence="5 8" id="KW-1133">Transmembrane helix</keyword>
<feature type="transmembrane region" description="Helical" evidence="8">
    <location>
        <begin position="162"/>
        <end position="183"/>
    </location>
</feature>
<evidence type="ECO:0000256" key="9">
    <source>
        <dbReference type="SAM" id="MobiDB-lite"/>
    </source>
</evidence>
<evidence type="ECO:0000259" key="10">
    <source>
        <dbReference type="Pfam" id="PF01545"/>
    </source>
</evidence>
<dbReference type="GO" id="GO:0005385">
    <property type="term" value="F:zinc ion transmembrane transporter activity"/>
    <property type="evidence" value="ECO:0007669"/>
    <property type="project" value="UniProtKB-UniRule"/>
</dbReference>
<dbReference type="InterPro" id="IPR027469">
    <property type="entry name" value="Cation_efflux_TMD_sf"/>
</dbReference>
<reference evidence="12" key="1">
    <citation type="submission" date="2016-03" db="EMBL/GenBank/DDBJ databases">
        <authorList>
            <person name="Devillers H."/>
        </authorList>
    </citation>
    <scope>NUCLEOTIDE SEQUENCE [LARGE SCALE GENOMIC DNA]</scope>
</reference>
<comment type="similarity">
    <text evidence="2 8">Belongs to the cation diffusion facilitator (CDF) transporter (TC 2.A.4) family. SLC30A subfamily.</text>
</comment>
<dbReference type="EMBL" id="LT598468">
    <property type="protein sequence ID" value="SCV04782.1"/>
    <property type="molecule type" value="Genomic_DNA"/>
</dbReference>
<dbReference type="SUPFAM" id="SSF161111">
    <property type="entry name" value="Cation efflux protein transmembrane domain-like"/>
    <property type="match status" value="1"/>
</dbReference>
<sequence>MLGRLIPHIPIVLAYPTVLLSSNLIISVKNAGGFDNGRIERAVDALVVPLFCASLMTLLSNSINGLQNLPMAFYVAYVSFVLNAILGHAQTAVISALLVQLVSGHNRLSALHCAFPVLSLLIKYLEGQSYWQSAVGYFVIAATLTLKNWLSRKALNGASSSRVILCGILFVTGFFLFASGMQSPDSPHSIWGDSMSVQFSMIFVFTGSLVVFLVSWKDSSEESSGEDILGLWRSYYLPSTLGVMTILLQYLSFESLTSTPVADLVLALFVACGSVISKLTGVGDQSGRIEKKSDDNIVSGGDDLSGGHENHHCHDHGHHNGHHATTGKTPPEKVGLFSEMARNEDTRSIFSFLLLNTAFMLIQLLYSFRSKSLGLLSDSLHMALDCTSLFLGLVAGVLSKRQATDRFPFALGHLETLAGFTNGILLLAIVGGILVEAFDRIFNPTMLKETTELLIVSFLGLIVNLVGLFAFDHAEHCHHHSNENMRGIFLHILADTLGSVGVVISTLLTKFFGLAIFDPIASMLIAILILFSSMPLIKSTASIILLKLDDKTNVIIKDALNQIATTPGITGYTTPRFWPSGGSPSSGHGHHHSHHDHNHEHDDPHSAHSHGSKCSHSTHSYNDEDSHGHSHNHDHSHKGHTKDHHHEEQEVKLIGYIHVQYLEGENSTIIKKRVEKIFETLGIKAWIQVESRDSPCWCRTTLTS</sequence>
<feature type="transmembrane region" description="Helical" evidence="8">
    <location>
        <begin position="195"/>
        <end position="214"/>
    </location>
</feature>
<feature type="compositionally biased region" description="Basic and acidic residues" evidence="9">
    <location>
        <begin position="621"/>
        <end position="633"/>
    </location>
</feature>
<keyword evidence="12" id="KW-1185">Reference proteome</keyword>
<dbReference type="GO" id="GO:0006882">
    <property type="term" value="P:intracellular zinc ion homeostasis"/>
    <property type="evidence" value="ECO:0007669"/>
    <property type="project" value="InterPro"/>
</dbReference>